<evidence type="ECO:0000313" key="5">
    <source>
        <dbReference type="EMBL" id="KAF2645793.1"/>
    </source>
</evidence>
<dbReference type="Gene3D" id="4.10.240.10">
    <property type="entry name" value="Zn(2)-C6 fungal-type DNA-binding domain"/>
    <property type="match status" value="1"/>
</dbReference>
<dbReference type="InterPro" id="IPR021858">
    <property type="entry name" value="Fun_TF"/>
</dbReference>
<accession>A0A6A6SGI4</accession>
<dbReference type="PANTHER" id="PTHR37534:SF49">
    <property type="entry name" value="LYSINE BIOSYNTHESIS REGULATORY PROTEIN LYS14"/>
    <property type="match status" value="1"/>
</dbReference>
<feature type="region of interest" description="Disordered" evidence="3">
    <location>
        <begin position="164"/>
        <end position="211"/>
    </location>
</feature>
<dbReference type="Pfam" id="PF00172">
    <property type="entry name" value="Zn_clus"/>
    <property type="match status" value="1"/>
</dbReference>
<feature type="compositionally biased region" description="Low complexity" evidence="3">
    <location>
        <begin position="1"/>
        <end position="12"/>
    </location>
</feature>
<feature type="domain" description="Zn(2)-C6 fungal-type" evidence="4">
    <location>
        <begin position="38"/>
        <end position="68"/>
    </location>
</feature>
<name>A0A6A6SGI4_9PLEO</name>
<dbReference type="InterPro" id="IPR036864">
    <property type="entry name" value="Zn2-C6_fun-type_DNA-bd_sf"/>
</dbReference>
<feature type="compositionally biased region" description="Polar residues" evidence="3">
    <location>
        <begin position="198"/>
        <end position="208"/>
    </location>
</feature>
<dbReference type="CDD" id="cd00067">
    <property type="entry name" value="GAL4"/>
    <property type="match status" value="1"/>
</dbReference>
<dbReference type="GO" id="GO:0045944">
    <property type="term" value="P:positive regulation of transcription by RNA polymerase II"/>
    <property type="evidence" value="ECO:0007669"/>
    <property type="project" value="TreeGrafter"/>
</dbReference>
<dbReference type="AlphaFoldDB" id="A0A6A6SGI4"/>
<sequence>MSSQNAPQEQQPQPQPPPPATPIEEQPPAPRPARSKNGCNACRRRKVRCNERRPRCGHCERLNLDCTWNRPIAVRNNSISSSLQPHSHSQATISPQSTAHHFNQGLPPFDSFGNSFFDFSGPLGMGTWDEAMLLSPNSWPSDPTMAGSNPHMEIVAQPIHQLPLGQPFSTSHIPPARGHSGGGSISSIPERTTHRPDPNSTSPFSTEGQPHISGDDEYLINTFLQMLMPPILTPVEIGPKWASTRAFFGSMAAESIMVRSAIMAFAAMQMQRSGLGNELKRDWRPLYDSASRQLSSTLAKRRKVEDVGRENLKFILASIFLLTYTDLLTETLPRAHANLREAYTLIQYTPKSNFCVPERRLISWLRLLDARAVSTAGGEGLFLADPDETLFDASPAANPTSEEPEALNTDTEIEEILFDVLYNPGIVFYQKVQSFVGRITRIDPWHRGRGTVQDETEVMAVAAQISKDLHALYSQRPALMDHAIAGNLTEKHLAKPLAGALTRSFRTYLANYYASFLHLHRVAYVQYPKTKDVNNAITNIKKLAHLMAQTDDSLPVNLLWPLLMWGCEEDSLEERRWIIESIRGLESIATNAKATADLLEEVQRRQDEGKRRMDVRSVSQECFASHHFAIV</sequence>
<keyword evidence="6" id="KW-1185">Reference proteome</keyword>
<dbReference type="GO" id="GO:0000981">
    <property type="term" value="F:DNA-binding transcription factor activity, RNA polymerase II-specific"/>
    <property type="evidence" value="ECO:0007669"/>
    <property type="project" value="InterPro"/>
</dbReference>
<dbReference type="GO" id="GO:0000976">
    <property type="term" value="F:transcription cis-regulatory region binding"/>
    <property type="evidence" value="ECO:0007669"/>
    <property type="project" value="TreeGrafter"/>
</dbReference>
<dbReference type="SUPFAM" id="SSF57701">
    <property type="entry name" value="Zn2/Cys6 DNA-binding domain"/>
    <property type="match status" value="1"/>
</dbReference>
<feature type="compositionally biased region" description="Pro residues" evidence="3">
    <location>
        <begin position="13"/>
        <end position="31"/>
    </location>
</feature>
<organism evidence="5 6">
    <name type="scientific">Massarina eburnea CBS 473.64</name>
    <dbReference type="NCBI Taxonomy" id="1395130"/>
    <lineage>
        <taxon>Eukaryota</taxon>
        <taxon>Fungi</taxon>
        <taxon>Dikarya</taxon>
        <taxon>Ascomycota</taxon>
        <taxon>Pezizomycotina</taxon>
        <taxon>Dothideomycetes</taxon>
        <taxon>Pleosporomycetidae</taxon>
        <taxon>Pleosporales</taxon>
        <taxon>Massarineae</taxon>
        <taxon>Massarinaceae</taxon>
        <taxon>Massarina</taxon>
    </lineage>
</organism>
<comment type="subcellular location">
    <subcellularLocation>
        <location evidence="1">Nucleus</location>
    </subcellularLocation>
</comment>
<dbReference type="Proteomes" id="UP000799753">
    <property type="component" value="Unassembled WGS sequence"/>
</dbReference>
<dbReference type="GO" id="GO:0008270">
    <property type="term" value="F:zinc ion binding"/>
    <property type="evidence" value="ECO:0007669"/>
    <property type="project" value="InterPro"/>
</dbReference>
<gene>
    <name evidence="5" type="ORF">P280DRAFT_417892</name>
</gene>
<dbReference type="PANTHER" id="PTHR37534">
    <property type="entry name" value="TRANSCRIPTIONAL ACTIVATOR PROTEIN UGA3"/>
    <property type="match status" value="1"/>
</dbReference>
<protein>
    <recommendedName>
        <fullName evidence="4">Zn(2)-C6 fungal-type domain-containing protein</fullName>
    </recommendedName>
</protein>
<dbReference type="OrthoDB" id="648861at2759"/>
<evidence type="ECO:0000256" key="3">
    <source>
        <dbReference type="SAM" id="MobiDB-lite"/>
    </source>
</evidence>
<dbReference type="GO" id="GO:0005634">
    <property type="term" value="C:nucleus"/>
    <property type="evidence" value="ECO:0007669"/>
    <property type="project" value="UniProtKB-SubCell"/>
</dbReference>
<keyword evidence="2" id="KW-0539">Nucleus</keyword>
<reference evidence="5" key="1">
    <citation type="journal article" date="2020" name="Stud. Mycol.">
        <title>101 Dothideomycetes genomes: a test case for predicting lifestyles and emergence of pathogens.</title>
        <authorList>
            <person name="Haridas S."/>
            <person name="Albert R."/>
            <person name="Binder M."/>
            <person name="Bloem J."/>
            <person name="Labutti K."/>
            <person name="Salamov A."/>
            <person name="Andreopoulos B."/>
            <person name="Baker S."/>
            <person name="Barry K."/>
            <person name="Bills G."/>
            <person name="Bluhm B."/>
            <person name="Cannon C."/>
            <person name="Castanera R."/>
            <person name="Culley D."/>
            <person name="Daum C."/>
            <person name="Ezra D."/>
            <person name="Gonzalez J."/>
            <person name="Henrissat B."/>
            <person name="Kuo A."/>
            <person name="Liang C."/>
            <person name="Lipzen A."/>
            <person name="Lutzoni F."/>
            <person name="Magnuson J."/>
            <person name="Mondo S."/>
            <person name="Nolan M."/>
            <person name="Ohm R."/>
            <person name="Pangilinan J."/>
            <person name="Park H.-J."/>
            <person name="Ramirez L."/>
            <person name="Alfaro M."/>
            <person name="Sun H."/>
            <person name="Tritt A."/>
            <person name="Yoshinaga Y."/>
            <person name="Zwiers L.-H."/>
            <person name="Turgeon B."/>
            <person name="Goodwin S."/>
            <person name="Spatafora J."/>
            <person name="Crous P."/>
            <person name="Grigoriev I."/>
        </authorList>
    </citation>
    <scope>NUCLEOTIDE SEQUENCE</scope>
    <source>
        <strain evidence="5">CBS 473.64</strain>
    </source>
</reference>
<evidence type="ECO:0000313" key="6">
    <source>
        <dbReference type="Proteomes" id="UP000799753"/>
    </source>
</evidence>
<dbReference type="EMBL" id="MU006777">
    <property type="protein sequence ID" value="KAF2645793.1"/>
    <property type="molecule type" value="Genomic_DNA"/>
</dbReference>
<feature type="region of interest" description="Disordered" evidence="3">
    <location>
        <begin position="1"/>
        <end position="38"/>
    </location>
</feature>
<dbReference type="SMART" id="SM00066">
    <property type="entry name" value="GAL4"/>
    <property type="match status" value="1"/>
</dbReference>
<proteinExistence type="predicted"/>
<dbReference type="Pfam" id="PF11951">
    <property type="entry name" value="Fungal_trans_2"/>
    <property type="match status" value="1"/>
</dbReference>
<evidence type="ECO:0000256" key="2">
    <source>
        <dbReference type="ARBA" id="ARBA00023242"/>
    </source>
</evidence>
<evidence type="ECO:0000256" key="1">
    <source>
        <dbReference type="ARBA" id="ARBA00004123"/>
    </source>
</evidence>
<dbReference type="PROSITE" id="PS50048">
    <property type="entry name" value="ZN2_CY6_FUNGAL_2"/>
    <property type="match status" value="1"/>
</dbReference>
<evidence type="ECO:0000259" key="4">
    <source>
        <dbReference type="PROSITE" id="PS50048"/>
    </source>
</evidence>
<dbReference type="PROSITE" id="PS00463">
    <property type="entry name" value="ZN2_CY6_FUNGAL_1"/>
    <property type="match status" value="1"/>
</dbReference>
<dbReference type="InterPro" id="IPR001138">
    <property type="entry name" value="Zn2Cys6_DnaBD"/>
</dbReference>